<accession>A0A087CFT4</accession>
<evidence type="ECO:0000313" key="3">
    <source>
        <dbReference type="EMBL" id="KFI82134.1"/>
    </source>
</evidence>
<dbReference type="SMART" id="SM00858">
    <property type="entry name" value="SAF"/>
    <property type="match status" value="1"/>
</dbReference>
<comment type="caution">
    <text evidence="3">The sequence shown here is derived from an EMBL/GenBank/DDBJ whole genome shotgun (WGS) entry which is preliminary data.</text>
</comment>
<proteinExistence type="predicted"/>
<dbReference type="InterPro" id="IPR013974">
    <property type="entry name" value="SAF"/>
</dbReference>
<sequence length="209" mass="22175">MLVAVCVFTMMRFIGSLATDTTRIVVAARGIERGESLDAPSMRVVEVPRSDVFRQAFTTPAQALKRVSRTAIAKGQPIYRNSVALLAEPSAGLTDVRVTLASLPGGLMPGEEVRLVSSDGCEVSEGRNPGDKASDEGPPDRDRFEGLCVLSEKALVVDIPLAQHAGGLFSPTESLERSDQTAVFALTPEDAIAVIAQQSRGPILAVTTR</sequence>
<dbReference type="Gene3D" id="3.90.1210.10">
    <property type="entry name" value="Antifreeze-like/N-acetylneuraminic acid synthase C-terminal domain"/>
    <property type="match status" value="1"/>
</dbReference>
<dbReference type="Proteomes" id="UP000029050">
    <property type="component" value="Unassembled WGS sequence"/>
</dbReference>
<reference evidence="3 4" key="1">
    <citation type="submission" date="2014-03" db="EMBL/GenBank/DDBJ databases">
        <title>Genomics of Bifidobacteria.</title>
        <authorList>
            <person name="Ventura M."/>
            <person name="Milani C."/>
            <person name="Lugli G.A."/>
        </authorList>
    </citation>
    <scope>NUCLEOTIDE SEQUENCE [LARGE SCALE GENOMIC DNA]</scope>
    <source>
        <strain evidence="3 4">LMG 21775</strain>
    </source>
</reference>
<name>A0A087CFT4_9BIFI</name>
<keyword evidence="4" id="KW-1185">Reference proteome</keyword>
<evidence type="ECO:0000259" key="2">
    <source>
        <dbReference type="SMART" id="SM00858"/>
    </source>
</evidence>
<evidence type="ECO:0000313" key="4">
    <source>
        <dbReference type="Proteomes" id="UP000029050"/>
    </source>
</evidence>
<gene>
    <name evidence="3" type="ORF">BPSY_0982</name>
</gene>
<protein>
    <submittedName>
        <fullName evidence="3">Cytochrome</fullName>
    </submittedName>
</protein>
<dbReference type="EMBL" id="JGZI01000009">
    <property type="protein sequence ID" value="KFI82134.1"/>
    <property type="molecule type" value="Genomic_DNA"/>
</dbReference>
<dbReference type="STRING" id="218140.BPSY_0982"/>
<dbReference type="Pfam" id="PF08666">
    <property type="entry name" value="SAF"/>
    <property type="match status" value="1"/>
</dbReference>
<feature type="compositionally biased region" description="Basic and acidic residues" evidence="1">
    <location>
        <begin position="124"/>
        <end position="143"/>
    </location>
</feature>
<evidence type="ECO:0000256" key="1">
    <source>
        <dbReference type="SAM" id="MobiDB-lite"/>
    </source>
</evidence>
<organism evidence="3 4">
    <name type="scientific">Bifidobacterium psychraerophilum</name>
    <dbReference type="NCBI Taxonomy" id="218140"/>
    <lineage>
        <taxon>Bacteria</taxon>
        <taxon>Bacillati</taxon>
        <taxon>Actinomycetota</taxon>
        <taxon>Actinomycetes</taxon>
        <taxon>Bifidobacteriales</taxon>
        <taxon>Bifidobacteriaceae</taxon>
        <taxon>Bifidobacterium</taxon>
    </lineage>
</organism>
<dbReference type="CDD" id="cd11614">
    <property type="entry name" value="SAF_CpaB_FlgA_like"/>
    <property type="match status" value="1"/>
</dbReference>
<feature type="domain" description="SAF" evidence="2">
    <location>
        <begin position="22"/>
        <end position="84"/>
    </location>
</feature>
<dbReference type="AlphaFoldDB" id="A0A087CFT4"/>
<feature type="region of interest" description="Disordered" evidence="1">
    <location>
        <begin position="121"/>
        <end position="143"/>
    </location>
</feature>